<dbReference type="Proteomes" id="UP000064183">
    <property type="component" value="Plasmid SGLP1"/>
</dbReference>
<sequence length="69" mass="7503">MTSANSPLRPEQVEQLLVSYRSLGLLEQSCAVPAVLAAVRAARAELRIALDGQGVEFEYYRGHDDSLVA</sequence>
<protein>
    <submittedName>
        <fullName evidence="1">Uncharacterized protein</fullName>
    </submittedName>
</protein>
<dbReference type="GeneID" id="27787430"/>
<gene>
    <name evidence="1" type="ORF">WQO_33850</name>
</gene>
<dbReference type="KEGG" id="sgb:WQO_33850"/>
<proteinExistence type="predicted"/>
<dbReference type="RefSeq" id="WP_010056281.1">
    <property type="nucleotide sequence ID" value="NZ_CP013739.1"/>
</dbReference>
<organism evidence="1 2">
    <name type="scientific">Streptomyces globisporus C-1027</name>
    <dbReference type="NCBI Taxonomy" id="1172567"/>
    <lineage>
        <taxon>Bacteria</taxon>
        <taxon>Bacillati</taxon>
        <taxon>Actinomycetota</taxon>
        <taxon>Actinomycetes</taxon>
        <taxon>Kitasatosporales</taxon>
        <taxon>Streptomycetaceae</taxon>
        <taxon>Streptomyces</taxon>
    </lineage>
</organism>
<dbReference type="EMBL" id="CP013739">
    <property type="protein sequence ID" value="ALU98436.1"/>
    <property type="molecule type" value="Genomic_DNA"/>
</dbReference>
<dbReference type="AlphaFoldDB" id="A0A0U3DD55"/>
<keyword evidence="1" id="KW-0614">Plasmid</keyword>
<evidence type="ECO:0000313" key="1">
    <source>
        <dbReference type="EMBL" id="ALU98436.1"/>
    </source>
</evidence>
<dbReference type="InterPro" id="IPR046115">
    <property type="entry name" value="DUF6052"/>
</dbReference>
<accession>A0A0U3DD55</accession>
<dbReference type="Pfam" id="PF19522">
    <property type="entry name" value="DUF6052"/>
    <property type="match status" value="1"/>
</dbReference>
<evidence type="ECO:0000313" key="2">
    <source>
        <dbReference type="Proteomes" id="UP000064183"/>
    </source>
</evidence>
<reference evidence="1 2" key="1">
    <citation type="journal article" date="2012" name="J. Bacteriol.">
        <title>Draft genome sequence of Streptomyces globisporus C-1027, which produces an antitumor antibiotic consisting of a nine-membered enediyne with a chromoprotein.</title>
        <authorList>
            <person name="Wang L."/>
            <person name="Wang S."/>
            <person name="He Q."/>
            <person name="Yu T."/>
            <person name="Li Q."/>
            <person name="Hong B."/>
        </authorList>
    </citation>
    <scope>NUCLEOTIDE SEQUENCE [LARGE SCALE GENOMIC DNA]</scope>
    <source>
        <strain evidence="1 2">C-1027</strain>
        <plasmid evidence="1 2">SGLP1</plasmid>
    </source>
</reference>
<name>A0A0U3DD55_STRGL</name>
<geneLocation type="plasmid" evidence="1 2">
    <name>SGLP1</name>
</geneLocation>